<dbReference type="eggNOG" id="ENOG502Z9ZC">
    <property type="taxonomic scope" value="Bacteria"/>
</dbReference>
<dbReference type="AlphaFoldDB" id="C0Q8Y1"/>
<proteinExistence type="predicted"/>
<keyword evidence="3" id="KW-1185">Reference proteome</keyword>
<dbReference type="SUPFAM" id="SSF143597">
    <property type="entry name" value="YojJ-like"/>
    <property type="match status" value="1"/>
</dbReference>
<dbReference type="HOGENOM" id="CLU_574563_0_0_7"/>
<protein>
    <recommendedName>
        <fullName evidence="1">DAC domain-containing protein</fullName>
    </recommendedName>
</protein>
<name>C0Q8Y1_DESAH</name>
<reference evidence="2 3" key="1">
    <citation type="journal article" date="2009" name="Environ. Microbiol.">
        <title>Genome sequence of Desulfobacterium autotrophicum HRM2, a marine sulfate reducer oxidizing organic carbon completely to carbon dioxide.</title>
        <authorList>
            <person name="Strittmatter A.W."/>
            <person name="Liesegang H."/>
            <person name="Rabus R."/>
            <person name="Decker I."/>
            <person name="Amann J."/>
            <person name="Andres S."/>
            <person name="Henne A."/>
            <person name="Fricke W.F."/>
            <person name="Martinez-Arias R."/>
            <person name="Bartels D."/>
            <person name="Goesmann A."/>
            <person name="Krause L."/>
            <person name="Puehler A."/>
            <person name="Klenk H.P."/>
            <person name="Richter M."/>
            <person name="Schuler M."/>
            <person name="Gloeckner F.O."/>
            <person name="Meyerdierks A."/>
            <person name="Gottschalk G."/>
            <person name="Amann R."/>
        </authorList>
    </citation>
    <scope>NUCLEOTIDE SEQUENCE [LARGE SCALE GENOMIC DNA]</scope>
    <source>
        <strain evidence="3">ATCC 43914 / DSM 3382 / HRM2</strain>
    </source>
</reference>
<dbReference type="STRING" id="177437.HRM2_13620"/>
<dbReference type="Proteomes" id="UP000000442">
    <property type="component" value="Chromosome"/>
</dbReference>
<dbReference type="Pfam" id="PF21750">
    <property type="entry name" value="DACNH"/>
    <property type="match status" value="1"/>
</dbReference>
<evidence type="ECO:0000259" key="1">
    <source>
        <dbReference type="PROSITE" id="PS51794"/>
    </source>
</evidence>
<gene>
    <name evidence="2" type="ordered locus">HRM2_13620</name>
</gene>
<organism evidence="2 3">
    <name type="scientific">Desulforapulum autotrophicum (strain ATCC 43914 / DSM 3382 / VKM B-1955 / HRM2)</name>
    <name type="common">Desulfobacterium autotrophicum</name>
    <dbReference type="NCBI Taxonomy" id="177437"/>
    <lineage>
        <taxon>Bacteria</taxon>
        <taxon>Pseudomonadati</taxon>
        <taxon>Thermodesulfobacteriota</taxon>
        <taxon>Desulfobacteria</taxon>
        <taxon>Desulfobacterales</taxon>
        <taxon>Desulfobacteraceae</taxon>
        <taxon>Desulforapulum</taxon>
    </lineage>
</organism>
<dbReference type="EMBL" id="CP001087">
    <property type="protein sequence ID" value="ACN14471.1"/>
    <property type="molecule type" value="Genomic_DNA"/>
</dbReference>
<dbReference type="InterPro" id="IPR048552">
    <property type="entry name" value="DACND"/>
</dbReference>
<accession>C0Q8Y1</accession>
<evidence type="ECO:0000313" key="3">
    <source>
        <dbReference type="Proteomes" id="UP000000442"/>
    </source>
</evidence>
<dbReference type="InterPro" id="IPR048555">
    <property type="entry name" value="DACNH"/>
</dbReference>
<evidence type="ECO:0000313" key="2">
    <source>
        <dbReference type="EMBL" id="ACN14471.1"/>
    </source>
</evidence>
<dbReference type="Pfam" id="PF21749">
    <property type="entry name" value="DACND"/>
    <property type="match status" value="1"/>
</dbReference>
<dbReference type="Pfam" id="PF02457">
    <property type="entry name" value="DAC"/>
    <property type="match status" value="1"/>
</dbReference>
<dbReference type="KEGG" id="dat:HRM2_13620"/>
<sequence>MPYCWPTMALWPLVPHWAGHLTQQKRLNWWHACAIRPKQSASPSFFPTRRWNGLLKNLPITAQALGTKMPTEAYKNICIINIFNGLVEGLSHFSQASRAALVYLPEPESEVLIYDPQELLKGHEPRLRELYLDDPDFRTIVSETLARQPRGLFFKQKNLNLAGLISHGGSTHDFFYQMWFTEHHPDMSSIYPTERWIEHAGWLLSQEFGAENISMGTSGHALQNYTIHAITDHIIDVRNNLLGLDNMMLVHPILDTILNISKTKEEGSWARGKLIFVDPEKLTDIQFIAKIQRHERPYIGNVKHIRKLLLAVEHSTRKLVSDGKTIIGISNSKTPEFAIAANFQGDHGFLELCGQNLCSFFDGNFHSTTRKAKLVELEEILLDACLGTEKRTDLFKTIADIVHTAESRQHGCTLVVDLNPEPVNLSGHILEPCLSLKALNHLDLAKSLIKIDGALHIMADISLRGFGCLLDGKTIKGENMARGARYNSALRFTAEHDRVIVVVVSEDRPVSIIHHGIEINASCEWNPLPGYPSEPKTLQQYLNGVN</sequence>
<dbReference type="Gene3D" id="3.40.1700.10">
    <property type="entry name" value="DNA integrity scanning protein, DisA, N-terminal domain"/>
    <property type="match status" value="1"/>
</dbReference>
<dbReference type="PROSITE" id="PS51794">
    <property type="entry name" value="DAC"/>
    <property type="match status" value="1"/>
</dbReference>
<feature type="domain" description="DAC" evidence="1">
    <location>
        <begin position="374"/>
        <end position="527"/>
    </location>
</feature>
<dbReference type="InterPro" id="IPR003390">
    <property type="entry name" value="DNA_integrity_scan_DisA_N"/>
</dbReference>
<dbReference type="InterPro" id="IPR036888">
    <property type="entry name" value="DNA_integrity_DisA_N_sf"/>
</dbReference>